<feature type="transmembrane region" description="Helical" evidence="6">
    <location>
        <begin position="237"/>
        <end position="257"/>
    </location>
</feature>
<sequence length="1132" mass="125138">MLATLLRFRKAIFCFVSCCVLVALCIPSLSDALNSGHRVPVAYDVFFEDTPVSSIYQIAAPEFSNVFTPLDQTPIPYSVKRVWIRISIPIEQFERWRMNGFFPFMQFGGLVRRPTTLFYQPANNSQRWQSSTISRCHIPLPDASKARLAEYYLRVEGKPGLWFTPEITLQNSAMPTFVPSLLFWLLIGLTLGIAGLNFFLAVFTRAESCFWLCVYTLLTTTYYTFGFSPSTAAGLEFSTAWTILLPGLALIILPHIGRNLFYNGECPRHINALLWGLSLLGLLVSFFPLIPGCSSSQHYLSLWPTLAVLGIIPGCAAISKKIPGGKRFTTGCLLTALGGLLALLPANTADIAGILQLMPFAGVAMGLMIFTPIALHGSELHAHSTIDYNRKHQDFTPEKIIHKISHDLQSPLTTIARMGEKLRDINIPKEGEHALRTLQSATHVLQLQLKDLLDLNRADNNRLTLQKNSFDLQRMVKDAYHIMLPHTEEKGLSLAWEIAPNLPVHFIGDPNRLIQILLNLLGNAVRFSNAGKIGIYVSSLRSSEETVQLLFSVKDQGRGIPLQNKYDVMERFCQEPEQNSGKYCGSGLGLSVTAELVHLMDGFLCIESEPNIGTTVSFTIRLERFDKAARDYPSAIVHHSLQKSSSNEQDKEAVIPQLLIIETRSAPSESIQENLDPDVFHAHKVTSFDEAITTYEAANIDAVIVAAELTEDSITILSQLLEVDKNLDSPSTPAIAIANSPVSAELLCDSGYAEALPTPVSKPDLLAALKNLGLYNLPLEVTEPIDQDTEETNDEYADNFEEIDDVPELEHLSLSGLDIAPEPKPEPEPEPINLLPENIVQETIANEPVEDIATAPSASPSGTKASAEIAYELQKTKNDVDSNPKILEPNEPTKLLSDKNSESLSGEVTEKKLDSSQAILTDNTTEESVTAVSDFDVAEDTIDLHDEYIFEELEEPSAEESKFDDTSLPTPQIITPEEEAYLKEILGGNAVMSKTEDEETPARDDIPLTEAVSHLTLNSEEAGHPAEVLDTFFLPQIPKIISQLQETFEEISIQLEKGSLEELFNQAEKLQQHAQKYALREVNKMASCVARAAEAKDPKAISNLMTELETTVVQTGKALRNVYKHSSSTDDR</sequence>
<dbReference type="SMART" id="SM00387">
    <property type="entry name" value="HATPase_c"/>
    <property type="match status" value="1"/>
</dbReference>
<evidence type="ECO:0000313" key="9">
    <source>
        <dbReference type="EMBL" id="SHJ50689.1"/>
    </source>
</evidence>
<accession>A0A8G2CBC1</accession>
<feature type="transmembrane region" description="Helical" evidence="6">
    <location>
        <begin position="181"/>
        <end position="202"/>
    </location>
</feature>
<evidence type="ECO:0000256" key="3">
    <source>
        <dbReference type="ARBA" id="ARBA00022553"/>
    </source>
</evidence>
<dbReference type="GO" id="GO:0000155">
    <property type="term" value="F:phosphorelay sensor kinase activity"/>
    <property type="evidence" value="ECO:0007669"/>
    <property type="project" value="InterPro"/>
</dbReference>
<name>A0A8G2CBC1_9BACT</name>
<proteinExistence type="predicted"/>
<dbReference type="SUPFAM" id="SSF55874">
    <property type="entry name" value="ATPase domain of HSP90 chaperone/DNA topoisomerase II/histidine kinase"/>
    <property type="match status" value="1"/>
</dbReference>
<keyword evidence="6" id="KW-1133">Transmembrane helix</keyword>
<dbReference type="EMBL" id="FQZR01000006">
    <property type="protein sequence ID" value="SHJ50689.1"/>
    <property type="molecule type" value="Genomic_DNA"/>
</dbReference>
<dbReference type="InterPro" id="IPR005467">
    <property type="entry name" value="His_kinase_dom"/>
</dbReference>
<feature type="coiled-coil region" evidence="4">
    <location>
        <begin position="1053"/>
        <end position="1080"/>
    </location>
</feature>
<keyword evidence="6" id="KW-0812">Transmembrane</keyword>
<organism evidence="9 10">
    <name type="scientific">Halodesulfovibrio aestuarii</name>
    <dbReference type="NCBI Taxonomy" id="126333"/>
    <lineage>
        <taxon>Bacteria</taxon>
        <taxon>Pseudomonadati</taxon>
        <taxon>Thermodesulfobacteriota</taxon>
        <taxon>Desulfovibrionia</taxon>
        <taxon>Desulfovibrionales</taxon>
        <taxon>Desulfovibrionaceae</taxon>
        <taxon>Halodesulfovibrio</taxon>
    </lineage>
</organism>
<dbReference type="PRINTS" id="PR00344">
    <property type="entry name" value="BCTRLSENSOR"/>
</dbReference>
<dbReference type="PANTHER" id="PTHR45339">
    <property type="entry name" value="HYBRID SIGNAL TRANSDUCTION HISTIDINE KINASE J"/>
    <property type="match status" value="1"/>
</dbReference>
<dbReference type="InterPro" id="IPR004358">
    <property type="entry name" value="Sig_transdc_His_kin-like_C"/>
</dbReference>
<gene>
    <name evidence="9" type="ORF">SAMN05660830_02624</name>
</gene>
<evidence type="ECO:0000256" key="4">
    <source>
        <dbReference type="SAM" id="Coils"/>
    </source>
</evidence>
<evidence type="ECO:0000259" key="8">
    <source>
        <dbReference type="PROSITE" id="PS50109"/>
    </source>
</evidence>
<evidence type="ECO:0000256" key="6">
    <source>
        <dbReference type="SAM" id="Phobius"/>
    </source>
</evidence>
<dbReference type="InterPro" id="IPR036890">
    <property type="entry name" value="HATPase_C_sf"/>
</dbReference>
<evidence type="ECO:0000256" key="1">
    <source>
        <dbReference type="ARBA" id="ARBA00000085"/>
    </source>
</evidence>
<feature type="transmembrane region" description="Helical" evidence="6">
    <location>
        <begin position="331"/>
        <end position="348"/>
    </location>
</feature>
<evidence type="ECO:0000256" key="5">
    <source>
        <dbReference type="SAM" id="MobiDB-lite"/>
    </source>
</evidence>
<dbReference type="PROSITE" id="PS50109">
    <property type="entry name" value="HIS_KIN"/>
    <property type="match status" value="1"/>
</dbReference>
<dbReference type="Proteomes" id="UP000184001">
    <property type="component" value="Unassembled WGS sequence"/>
</dbReference>
<feature type="transmembrane region" description="Helical" evidence="6">
    <location>
        <begin position="302"/>
        <end position="319"/>
    </location>
</feature>
<dbReference type="SUPFAM" id="SSF47384">
    <property type="entry name" value="Homodimeric domain of signal transducing histidine kinase"/>
    <property type="match status" value="1"/>
</dbReference>
<dbReference type="EC" id="2.7.13.3" evidence="2"/>
<evidence type="ECO:0000256" key="7">
    <source>
        <dbReference type="SAM" id="SignalP"/>
    </source>
</evidence>
<dbReference type="PANTHER" id="PTHR45339:SF5">
    <property type="entry name" value="HISTIDINE KINASE"/>
    <property type="match status" value="1"/>
</dbReference>
<dbReference type="InterPro" id="IPR003594">
    <property type="entry name" value="HATPase_dom"/>
</dbReference>
<dbReference type="Pfam" id="PF02518">
    <property type="entry name" value="HATPase_c"/>
    <property type="match status" value="1"/>
</dbReference>
<keyword evidence="7" id="KW-0732">Signal</keyword>
<keyword evidence="4" id="KW-0175">Coiled coil</keyword>
<keyword evidence="6" id="KW-0472">Membrane</keyword>
<keyword evidence="3" id="KW-0597">Phosphoprotein</keyword>
<reference evidence="9 10" key="1">
    <citation type="submission" date="2016-11" db="EMBL/GenBank/DDBJ databases">
        <authorList>
            <person name="Varghese N."/>
            <person name="Submissions S."/>
        </authorList>
    </citation>
    <scope>NUCLEOTIDE SEQUENCE [LARGE SCALE GENOMIC DNA]</scope>
    <source>
        <strain evidence="9 10">DSM 17919</strain>
    </source>
</reference>
<dbReference type="AlphaFoldDB" id="A0A8G2CBC1"/>
<feature type="chain" id="PRO_5034323628" description="histidine kinase" evidence="7">
    <location>
        <begin position="33"/>
        <end position="1132"/>
    </location>
</feature>
<dbReference type="InterPro" id="IPR036097">
    <property type="entry name" value="HisK_dim/P_sf"/>
</dbReference>
<comment type="caution">
    <text evidence="9">The sequence shown here is derived from an EMBL/GenBank/DDBJ whole genome shotgun (WGS) entry which is preliminary data.</text>
</comment>
<comment type="catalytic activity">
    <reaction evidence="1">
        <text>ATP + protein L-histidine = ADP + protein N-phospho-L-histidine.</text>
        <dbReference type="EC" id="2.7.13.3"/>
    </reaction>
</comment>
<feature type="transmembrane region" description="Helical" evidence="6">
    <location>
        <begin position="209"/>
        <end position="225"/>
    </location>
</feature>
<feature type="signal peptide" evidence="7">
    <location>
        <begin position="1"/>
        <end position="32"/>
    </location>
</feature>
<feature type="transmembrane region" description="Helical" evidence="6">
    <location>
        <begin position="269"/>
        <end position="290"/>
    </location>
</feature>
<feature type="domain" description="Histidine kinase" evidence="8">
    <location>
        <begin position="403"/>
        <end position="624"/>
    </location>
</feature>
<dbReference type="RefSeq" id="WP_019999856.1">
    <property type="nucleotide sequence ID" value="NZ_CP192219.1"/>
</dbReference>
<dbReference type="Gene3D" id="1.10.287.130">
    <property type="match status" value="1"/>
</dbReference>
<evidence type="ECO:0000313" key="10">
    <source>
        <dbReference type="Proteomes" id="UP000184001"/>
    </source>
</evidence>
<protein>
    <recommendedName>
        <fullName evidence="2">histidine kinase</fullName>
        <ecNumber evidence="2">2.7.13.3</ecNumber>
    </recommendedName>
</protein>
<dbReference type="Gene3D" id="3.30.565.10">
    <property type="entry name" value="Histidine kinase-like ATPase, C-terminal domain"/>
    <property type="match status" value="1"/>
</dbReference>
<evidence type="ECO:0000256" key="2">
    <source>
        <dbReference type="ARBA" id="ARBA00012438"/>
    </source>
</evidence>
<dbReference type="FunFam" id="3.30.565.10:FF:000010">
    <property type="entry name" value="Sensor histidine kinase RcsC"/>
    <property type="match status" value="1"/>
</dbReference>
<feature type="region of interest" description="Disordered" evidence="5">
    <location>
        <begin position="880"/>
        <end position="910"/>
    </location>
</feature>